<dbReference type="KEGG" id="msk:MSUIS_05740"/>
<evidence type="ECO:0000313" key="1">
    <source>
        <dbReference type="EMBL" id="CBZ40667.1"/>
    </source>
</evidence>
<proteinExistence type="predicted"/>
<gene>
    <name evidence="1" type="ORF">MSUIS_05740</name>
</gene>
<dbReference type="OrthoDB" id="403687at2"/>
<evidence type="ECO:0000313" key="2">
    <source>
        <dbReference type="Proteomes" id="UP000008645"/>
    </source>
</evidence>
<dbReference type="Proteomes" id="UP000008645">
    <property type="component" value="Chromosome"/>
</dbReference>
<dbReference type="RefSeq" id="WP_013609270.1">
    <property type="nucleotide sequence ID" value="NC_015153.1"/>
</dbReference>
<accession>F0V1Y6</accession>
<protein>
    <submittedName>
        <fullName evidence="1">Uncharacterized protein</fullName>
    </submittedName>
</protein>
<reference evidence="1 2" key="1">
    <citation type="journal article" date="2011" name="J. Bacteriol.">
        <title>Complete genome sequence of the hemotrophic Mycoplasma suis strain KI3806.</title>
        <authorList>
            <person name="Oehlerking J."/>
            <person name="Kube M."/>
            <person name="Felder K.M."/>
            <person name="Matter D."/>
            <person name="Wittenbrink M.M."/>
            <person name="Schwarzenbach S."/>
            <person name="Kramer M.M."/>
            <person name="Hoelzle K."/>
            <person name="Hoelzle L.E."/>
        </authorList>
    </citation>
    <scope>NUCLEOTIDE SEQUENCE [LARGE SCALE GENOMIC DNA]</scope>
    <source>
        <strain evidence="2">KI_3806</strain>
    </source>
</reference>
<organism evidence="1 2">
    <name type="scientific">Mycoplasma suis (strain KI_3806)</name>
    <dbReference type="NCBI Taxonomy" id="708248"/>
    <lineage>
        <taxon>Bacteria</taxon>
        <taxon>Bacillati</taxon>
        <taxon>Mycoplasmatota</taxon>
        <taxon>Mollicutes</taxon>
        <taxon>Mycoplasmataceae</taxon>
        <taxon>Mycoplasma</taxon>
    </lineage>
</organism>
<dbReference type="EMBL" id="FQ790233">
    <property type="protein sequence ID" value="CBZ40667.1"/>
    <property type="molecule type" value="Genomic_DNA"/>
</dbReference>
<sequence length="356" mass="41328">MKNLKIYLPVLGLIALGGSSTSFLSLDSSSRLFDSLISKGSVNNLFVNIFGSRKNQQIRVKVENVQKTDVNSVGSLETPETVNVNKEDLSLPLNEMEEERQEESIESVQGIFTEIKREEEADSIKGEYEKNLKTSKEKLTESSQDFKDATISLVRFSSESPTLKEIKKKKNIETNTSERFSLDKQKRKALKSFYSEYTDLGDKREELGNKLKKVQNISSESQRSRRRREVSVVLDSKNKKVLKALEQIKWDEEINWDSLHKNWSSKNWNEENLFYPLLESEMIWKEWLKTVEEAQKEHDEYVNNGWRRFCGLLMIGSCYTEQESLKQKIKNAKKSLELRIGESLMKGMKRVISNFH</sequence>
<name>F0V1Y6_MYCS3</name>
<dbReference type="AlphaFoldDB" id="F0V1Y6"/>
<dbReference type="HOGENOM" id="CLU_065560_0_0_14"/>